<evidence type="ECO:0000313" key="14">
    <source>
        <dbReference type="Proteomes" id="UP000186609"/>
    </source>
</evidence>
<evidence type="ECO:0000313" key="13">
    <source>
        <dbReference type="EMBL" id="APW36613.1"/>
    </source>
</evidence>
<dbReference type="Proteomes" id="UP000186609">
    <property type="component" value="Chromosome"/>
</dbReference>
<evidence type="ECO:0000256" key="7">
    <source>
        <dbReference type="ARBA" id="ARBA00022801"/>
    </source>
</evidence>
<accession>A0A1P8JS72</accession>
<feature type="region of interest" description="Disordered" evidence="11">
    <location>
        <begin position="110"/>
        <end position="136"/>
    </location>
</feature>
<dbReference type="RefSeq" id="WP_076197218.1">
    <property type="nucleotide sequence ID" value="NZ_CP019236.1"/>
</dbReference>
<dbReference type="PANTHER" id="PTHR33308:SF9">
    <property type="entry name" value="PEPTIDOGLYCAN HYDROLASE FLGJ"/>
    <property type="match status" value="1"/>
</dbReference>
<name>A0A1P8JS72_9BURK</name>
<dbReference type="GO" id="GO:0042597">
    <property type="term" value="C:periplasmic space"/>
    <property type="evidence" value="ECO:0007669"/>
    <property type="project" value="UniProtKB-SubCell"/>
</dbReference>
<evidence type="ECO:0000256" key="9">
    <source>
        <dbReference type="ARBA" id="ARBA00023316"/>
    </source>
</evidence>
<dbReference type="KEGG" id="rhy:RD110_04825"/>
<dbReference type="OrthoDB" id="289937at2"/>
<evidence type="ECO:0000259" key="12">
    <source>
        <dbReference type="SMART" id="SM00047"/>
    </source>
</evidence>
<dbReference type="Pfam" id="PF01832">
    <property type="entry name" value="Glucosaminidase"/>
    <property type="match status" value="1"/>
</dbReference>
<organism evidence="13 14">
    <name type="scientific">Rhodoferax koreensis</name>
    <dbReference type="NCBI Taxonomy" id="1842727"/>
    <lineage>
        <taxon>Bacteria</taxon>
        <taxon>Pseudomonadati</taxon>
        <taxon>Pseudomonadota</taxon>
        <taxon>Betaproteobacteria</taxon>
        <taxon>Burkholderiales</taxon>
        <taxon>Comamonadaceae</taxon>
        <taxon>Rhodoferax</taxon>
    </lineage>
</organism>
<keyword evidence="9" id="KW-0961">Cell wall biogenesis/degradation</keyword>
<dbReference type="PANTHER" id="PTHR33308">
    <property type="entry name" value="PEPTIDOGLYCAN HYDROLASE FLGJ"/>
    <property type="match status" value="1"/>
</dbReference>
<dbReference type="InterPro" id="IPR051056">
    <property type="entry name" value="Glycosyl_Hydrolase_73"/>
</dbReference>
<evidence type="ECO:0000256" key="5">
    <source>
        <dbReference type="ARBA" id="ARBA00013433"/>
    </source>
</evidence>
<keyword evidence="8" id="KW-0326">Glycosidase</keyword>
<keyword evidence="6" id="KW-0574">Periplasm</keyword>
<dbReference type="GO" id="GO:0044780">
    <property type="term" value="P:bacterial-type flagellum assembly"/>
    <property type="evidence" value="ECO:0007669"/>
    <property type="project" value="InterPro"/>
</dbReference>
<dbReference type="FunFam" id="2.10.70.40:FF:000001">
    <property type="entry name" value="Flagellar assembly peptidoglycan hydrolase FlgJ"/>
    <property type="match status" value="1"/>
</dbReference>
<dbReference type="Gene3D" id="1.10.530.10">
    <property type="match status" value="1"/>
</dbReference>
<dbReference type="SMART" id="SM00047">
    <property type="entry name" value="LYZ2"/>
    <property type="match status" value="1"/>
</dbReference>
<dbReference type="Pfam" id="PF10135">
    <property type="entry name" value="Rod-binding"/>
    <property type="match status" value="1"/>
</dbReference>
<dbReference type="STRING" id="1842727.RD110_04825"/>
<dbReference type="PRINTS" id="PR01002">
    <property type="entry name" value="FLGFLGJ"/>
</dbReference>
<keyword evidence="7" id="KW-0378">Hydrolase</keyword>
<gene>
    <name evidence="13" type="ORF">RD110_04825</name>
</gene>
<comment type="similarity">
    <text evidence="4">In the C-terminal section; belongs to the glycosyl hydrolase 73 family.</text>
</comment>
<evidence type="ECO:0000256" key="3">
    <source>
        <dbReference type="ARBA" id="ARBA00006880"/>
    </source>
</evidence>
<evidence type="ECO:0000256" key="11">
    <source>
        <dbReference type="SAM" id="MobiDB-lite"/>
    </source>
</evidence>
<keyword evidence="13" id="KW-0282">Flagellum</keyword>
<evidence type="ECO:0000256" key="8">
    <source>
        <dbReference type="ARBA" id="ARBA00023295"/>
    </source>
</evidence>
<dbReference type="GO" id="GO:0016798">
    <property type="term" value="F:hydrolase activity, acting on glycosyl bonds"/>
    <property type="evidence" value="ECO:0007669"/>
    <property type="project" value="UniProtKB-KW"/>
</dbReference>
<evidence type="ECO:0000256" key="4">
    <source>
        <dbReference type="ARBA" id="ARBA00007974"/>
    </source>
</evidence>
<sequence>MALSPVTSNALAADSKSLNALKFQAGQDTPAAIKETAKQLESLFMRELIKSMREATQKSGLLDSSAGDMSTDLLDQQLSVTMSGQPGGLSAAIERQLSRQITRADGTTVGGLEAGAKSAPSSAPAVPVKPGTPSQTSFIQRHNEAATNVEKTSGIPASFMLGQAGHETGWGRSEIRNKDGSTSFNLFGIKAGAGWTGKTTTVTTTEYVNGEARKVSAKFRAYDSYEESFQDYAKLINENPRYAEASKKTGSSLAFASELKRAGYATDPNYASKLSRAIDRTEQLRRAYA</sequence>
<keyword evidence="14" id="KW-1185">Reference proteome</keyword>
<feature type="domain" description="Mannosyl-glycoprotein endo-beta-N-acetylglucosamidase-like" evidence="12">
    <location>
        <begin position="127"/>
        <end position="289"/>
    </location>
</feature>
<protein>
    <recommendedName>
        <fullName evidence="5">Peptidoglycan hydrolase FlgJ</fullName>
    </recommendedName>
    <alternativeName>
        <fullName evidence="10">Muramidase FlgJ</fullName>
    </alternativeName>
</protein>
<evidence type="ECO:0000256" key="1">
    <source>
        <dbReference type="ARBA" id="ARBA00002954"/>
    </source>
</evidence>
<dbReference type="GO" id="GO:0071555">
    <property type="term" value="P:cell wall organization"/>
    <property type="evidence" value="ECO:0007669"/>
    <property type="project" value="UniProtKB-KW"/>
</dbReference>
<dbReference type="InterPro" id="IPR013377">
    <property type="entry name" value="FlgJ"/>
</dbReference>
<reference evidence="13 14" key="1">
    <citation type="submission" date="2017-01" db="EMBL/GenBank/DDBJ databases">
        <authorList>
            <person name="Mah S.A."/>
            <person name="Swanson W.J."/>
            <person name="Moy G.W."/>
            <person name="Vacquier V.D."/>
        </authorList>
    </citation>
    <scope>NUCLEOTIDE SEQUENCE [LARGE SCALE GENOMIC DNA]</scope>
    <source>
        <strain evidence="13 14">DCY110</strain>
    </source>
</reference>
<keyword evidence="13" id="KW-0969">Cilium</keyword>
<comment type="similarity">
    <text evidence="3">In the N-terminal section; belongs to the FlgJ family.</text>
</comment>
<evidence type="ECO:0000256" key="6">
    <source>
        <dbReference type="ARBA" id="ARBA00022764"/>
    </source>
</evidence>
<dbReference type="AlphaFoldDB" id="A0A1P8JS72"/>
<dbReference type="InterPro" id="IPR019301">
    <property type="entry name" value="Flagellar_prot_FlgJ_N"/>
</dbReference>
<dbReference type="GO" id="GO:0071973">
    <property type="term" value="P:bacterial-type flagellum-dependent cell motility"/>
    <property type="evidence" value="ECO:0007669"/>
    <property type="project" value="TreeGrafter"/>
</dbReference>
<comment type="function">
    <text evidence="1">Flagellum-specific muramidase which hydrolyzes the peptidoglycan layer to assemble the rod structure in the periplasmic space.</text>
</comment>
<dbReference type="InterPro" id="IPR002901">
    <property type="entry name" value="MGlyc_endo_b_GlcNAc-like_dom"/>
</dbReference>
<feature type="compositionally biased region" description="Low complexity" evidence="11">
    <location>
        <begin position="114"/>
        <end position="131"/>
    </location>
</feature>
<proteinExistence type="inferred from homology"/>
<comment type="subcellular location">
    <subcellularLocation>
        <location evidence="2">Periplasm</location>
    </subcellularLocation>
</comment>
<dbReference type="Gene3D" id="2.10.70.40">
    <property type="entry name" value="peptidoglycan hydrolase"/>
    <property type="match status" value="1"/>
</dbReference>
<dbReference type="GO" id="GO:0004040">
    <property type="term" value="F:amidase activity"/>
    <property type="evidence" value="ECO:0007669"/>
    <property type="project" value="InterPro"/>
</dbReference>
<keyword evidence="13" id="KW-0966">Cell projection</keyword>
<evidence type="ECO:0000256" key="2">
    <source>
        <dbReference type="ARBA" id="ARBA00004418"/>
    </source>
</evidence>
<dbReference type="EMBL" id="CP019236">
    <property type="protein sequence ID" value="APW36613.1"/>
    <property type="molecule type" value="Genomic_DNA"/>
</dbReference>
<dbReference type="NCBIfam" id="TIGR02541">
    <property type="entry name" value="flagell_FlgJ"/>
    <property type="match status" value="1"/>
</dbReference>
<evidence type="ECO:0000256" key="10">
    <source>
        <dbReference type="ARBA" id="ARBA00030835"/>
    </source>
</evidence>